<dbReference type="Proteomes" id="UP000002164">
    <property type="component" value="Chromosome"/>
</dbReference>
<dbReference type="AlphaFoldDB" id="B1HRF8"/>
<protein>
    <submittedName>
        <fullName evidence="1">Uncharacterized protein</fullName>
    </submittedName>
</protein>
<dbReference type="HOGENOM" id="CLU_3235686_0_0_9"/>
<dbReference type="EMBL" id="CP000817">
    <property type="protein sequence ID" value="ACA40938.1"/>
    <property type="molecule type" value="Genomic_DNA"/>
</dbReference>
<evidence type="ECO:0000313" key="2">
    <source>
        <dbReference type="Proteomes" id="UP000002164"/>
    </source>
</evidence>
<organism evidence="1 2">
    <name type="scientific">Lysinibacillus sphaericus (strain C3-41)</name>
    <dbReference type="NCBI Taxonomy" id="444177"/>
    <lineage>
        <taxon>Bacteria</taxon>
        <taxon>Bacillati</taxon>
        <taxon>Bacillota</taxon>
        <taxon>Bacilli</taxon>
        <taxon>Bacillales</taxon>
        <taxon>Bacillaceae</taxon>
        <taxon>Lysinibacillus</taxon>
    </lineage>
</organism>
<name>B1HRF8_LYSSC</name>
<sequence>MLFAFLAMHFSNNGKVLFLLRTLHSKNLFIVWRKKIEAVLVET</sequence>
<reference evidence="1 2" key="1">
    <citation type="journal article" date="2008" name="J. Bacteriol.">
        <title>Complete genome sequence of the mosquitocidal bacterium Bacillus sphaericus C3-41 and comparison with those of closely related Bacillus species.</title>
        <authorList>
            <person name="Hu X."/>
            <person name="Fan W."/>
            <person name="Han B."/>
            <person name="Liu H."/>
            <person name="Zheng D."/>
            <person name="Li Q."/>
            <person name="Dong W."/>
            <person name="Yan J."/>
            <person name="Gao M."/>
            <person name="Berry C."/>
            <person name="Yuan Z."/>
        </authorList>
    </citation>
    <scope>NUCLEOTIDE SEQUENCE [LARGE SCALE GENOMIC DNA]</scope>
    <source>
        <strain evidence="1 2">C3-41</strain>
    </source>
</reference>
<dbReference type="KEGG" id="lsp:Bsph_3448"/>
<dbReference type="EnsemblBacteria" id="ACA40938">
    <property type="protein sequence ID" value="ACA40938"/>
    <property type="gene ID" value="Bsph_3448"/>
</dbReference>
<accession>B1HRF8</accession>
<evidence type="ECO:0000313" key="1">
    <source>
        <dbReference type="EMBL" id="ACA40938.1"/>
    </source>
</evidence>
<gene>
    <name evidence="1" type="ordered locus">Bsph_3448</name>
</gene>
<proteinExistence type="predicted"/>